<keyword evidence="1" id="KW-0812">Transmembrane</keyword>
<dbReference type="InterPro" id="IPR052348">
    <property type="entry name" value="Metallopeptidase_M50B"/>
</dbReference>
<feature type="transmembrane region" description="Helical" evidence="1">
    <location>
        <begin position="12"/>
        <end position="42"/>
    </location>
</feature>
<gene>
    <name evidence="2" type="ORF">HP397_01790</name>
</gene>
<dbReference type="PANTHER" id="PTHR35864">
    <property type="entry name" value="ZINC METALLOPROTEASE MJ0611-RELATED"/>
    <property type="match status" value="1"/>
</dbReference>
<dbReference type="Proteomes" id="UP000526184">
    <property type="component" value="Unassembled WGS sequence"/>
</dbReference>
<feature type="transmembrane region" description="Helical" evidence="1">
    <location>
        <begin position="76"/>
        <end position="96"/>
    </location>
</feature>
<sequence length="239" mass="27610">MRSKEEKNKLLVMILITVIYIITSIYIIIDFRIMYIFAFLIVNTVRKASKARAAFRAGDVTMLFEGKMGLNPLNHISVPDIVIISALIFFNSPIIFGQGKNLEIKYRLFKDYRKGMLKVAFASLFSTFALMLLSGLIFKYKSIIISFVNHESELIFFVNFFKLLFTIFVVSASILLLNLLPLPGFDMFDMIYSYADDDLRRIFYIMSKYSIVILVILMYVILNTGIFRSIIFDLIGLIK</sequence>
<dbReference type="RefSeq" id="WP_180135488.1">
    <property type="nucleotide sequence ID" value="NZ_JABMKT010000005.1"/>
</dbReference>
<dbReference type="AlphaFoldDB" id="A0A7Z0TA13"/>
<evidence type="ECO:0000256" key="1">
    <source>
        <dbReference type="SAM" id="Phobius"/>
    </source>
</evidence>
<name>A0A7Z0TA13_9FUSO</name>
<keyword evidence="1" id="KW-0472">Membrane</keyword>
<comment type="caution">
    <text evidence="2">The sequence shown here is derived from an EMBL/GenBank/DDBJ whole genome shotgun (WGS) entry which is preliminary data.</text>
</comment>
<evidence type="ECO:0000313" key="2">
    <source>
        <dbReference type="EMBL" id="NYV27560.1"/>
    </source>
</evidence>
<feature type="transmembrane region" description="Helical" evidence="1">
    <location>
        <begin position="160"/>
        <end position="181"/>
    </location>
</feature>
<feature type="transmembrane region" description="Helical" evidence="1">
    <location>
        <begin position="202"/>
        <end position="222"/>
    </location>
</feature>
<proteinExistence type="predicted"/>
<evidence type="ECO:0000313" key="3">
    <source>
        <dbReference type="Proteomes" id="UP000526184"/>
    </source>
</evidence>
<keyword evidence="3" id="KW-1185">Reference proteome</keyword>
<keyword evidence="1" id="KW-1133">Transmembrane helix</keyword>
<protein>
    <recommendedName>
        <fullName evidence="4">Peptidase M50 domain-containing protein</fullName>
    </recommendedName>
</protein>
<dbReference type="EMBL" id="JABMKT010000005">
    <property type="protein sequence ID" value="NYV27560.1"/>
    <property type="molecule type" value="Genomic_DNA"/>
</dbReference>
<organism evidence="2 3">
    <name type="scientific">Streptobacillus felis</name>
    <dbReference type="NCBI Taxonomy" id="1384509"/>
    <lineage>
        <taxon>Bacteria</taxon>
        <taxon>Fusobacteriati</taxon>
        <taxon>Fusobacteriota</taxon>
        <taxon>Fusobacteriia</taxon>
        <taxon>Fusobacteriales</taxon>
        <taxon>Leptotrichiaceae</taxon>
        <taxon>Streptobacillus</taxon>
    </lineage>
</organism>
<accession>A0A7Z0TA13</accession>
<dbReference type="PANTHER" id="PTHR35864:SF1">
    <property type="entry name" value="ZINC METALLOPROTEASE YWHC-RELATED"/>
    <property type="match status" value="1"/>
</dbReference>
<feature type="transmembrane region" description="Helical" evidence="1">
    <location>
        <begin position="117"/>
        <end position="140"/>
    </location>
</feature>
<reference evidence="2 3" key="1">
    <citation type="submission" date="2020-05" db="EMBL/GenBank/DDBJ databases">
        <title>Streptobacillus felis strain LHL191014123.</title>
        <authorList>
            <person name="Fawzy A."/>
            <person name="Rau J."/>
            <person name="Risse K."/>
            <person name="Schauerte N."/>
            <person name="Geiger C."/>
            <person name="Blom J."/>
            <person name="Imirzalioglu C."/>
            <person name="Falgenhauer J."/>
            <person name="Bach A."/>
            <person name="Herden C."/>
            <person name="Eisenberg T."/>
        </authorList>
    </citation>
    <scope>NUCLEOTIDE SEQUENCE [LARGE SCALE GENOMIC DNA]</scope>
    <source>
        <strain evidence="2 3">LHL191014123</strain>
    </source>
</reference>
<evidence type="ECO:0008006" key="4">
    <source>
        <dbReference type="Google" id="ProtNLM"/>
    </source>
</evidence>